<dbReference type="InterPro" id="IPR048813">
    <property type="entry name" value="GP7-like"/>
</dbReference>
<dbReference type="OrthoDB" id="1630256at2"/>
<name>A0A1Y4DD70_9BACT</name>
<accession>A0A1Y4DD70</accession>
<dbReference type="Proteomes" id="UP000196368">
    <property type="component" value="Unassembled WGS sequence"/>
</dbReference>
<gene>
    <name evidence="1" type="ORF">B5F75_04055</name>
</gene>
<dbReference type="NCBIfam" id="NF045672">
    <property type="entry name" value="MCP_gp7_epsi_15"/>
    <property type="match status" value="1"/>
</dbReference>
<dbReference type="AlphaFoldDB" id="A0A1Y4DD70"/>
<proteinExistence type="predicted"/>
<comment type="caution">
    <text evidence="1">The sequence shown here is derived from an EMBL/GenBank/DDBJ whole genome shotgun (WGS) entry which is preliminary data.</text>
</comment>
<evidence type="ECO:0000313" key="2">
    <source>
        <dbReference type="Proteomes" id="UP000196368"/>
    </source>
</evidence>
<organism evidence="1 2">
    <name type="scientific">Candidatus Avelusimicrobium gallicola</name>
    <dbReference type="NCBI Taxonomy" id="2562704"/>
    <lineage>
        <taxon>Bacteria</taxon>
        <taxon>Pseudomonadati</taxon>
        <taxon>Elusimicrobiota</taxon>
        <taxon>Elusimicrobia</taxon>
        <taxon>Elusimicrobiales</taxon>
        <taxon>Elusimicrobiaceae</taxon>
        <taxon>Candidatus Avelusimicrobium</taxon>
    </lineage>
</organism>
<sequence>MAIIADKHYSLVDYAKQFDPSGQELAIAEVLSQSNDIIADALVTESSLDSGHEYAVRTGIPEGTWRRAYQGIEPAKATTKVVVESYGTLSAYSVVDKLVAEKGGHVEAVRTGQSRAIIAGMSNTMASNLIYGNAGQHPERFTGLAARYCELDGAESSRNVIDAGGETEGQNSSIYLVVWDTDKVFTFFPKGSKAGIQRVDYGLVNHVDADGNEYPAYKEYFEWKLGLAVQDWRYAGRICNIDVTNVPADLIDQMCELEERIQSLSMGKPVWYMNRTVKAALRKLTSNRTNVQYTPDQITSRPLMTFNEIPVHICDAITDTEDVVK</sequence>
<dbReference type="EMBL" id="NFJD01000002">
    <property type="protein sequence ID" value="OUO57027.1"/>
    <property type="molecule type" value="Genomic_DNA"/>
</dbReference>
<dbReference type="Pfam" id="PF20911">
    <property type="entry name" value="GP7"/>
    <property type="match status" value="1"/>
</dbReference>
<evidence type="ECO:0000313" key="1">
    <source>
        <dbReference type="EMBL" id="OUO57027.1"/>
    </source>
</evidence>
<keyword evidence="2" id="KW-1185">Reference proteome</keyword>
<protein>
    <submittedName>
        <fullName evidence="1">Uncharacterized protein</fullName>
    </submittedName>
</protein>
<reference evidence="2" key="1">
    <citation type="submission" date="2017-04" db="EMBL/GenBank/DDBJ databases">
        <title>Function of individual gut microbiota members based on whole genome sequencing of pure cultures obtained from chicken caecum.</title>
        <authorList>
            <person name="Medvecky M."/>
            <person name="Cejkova D."/>
            <person name="Polansky O."/>
            <person name="Karasova D."/>
            <person name="Kubasova T."/>
            <person name="Cizek A."/>
            <person name="Rychlik I."/>
        </authorList>
    </citation>
    <scope>NUCLEOTIDE SEQUENCE [LARGE SCALE GENOMIC DNA]</scope>
    <source>
        <strain evidence="2">An273</strain>
    </source>
</reference>
<dbReference type="RefSeq" id="WP_087288198.1">
    <property type="nucleotide sequence ID" value="NZ_NFJD01000002.1"/>
</dbReference>
<dbReference type="SUPFAM" id="SSF56563">
    <property type="entry name" value="Major capsid protein gp5"/>
    <property type="match status" value="1"/>
</dbReference>